<accession>A0AAD9ZU43</accession>
<protein>
    <submittedName>
        <fullName evidence="2">Uncharacterized protein</fullName>
    </submittedName>
</protein>
<dbReference type="SUPFAM" id="SSF56219">
    <property type="entry name" value="DNase I-like"/>
    <property type="match status" value="1"/>
</dbReference>
<dbReference type="AlphaFoldDB" id="A0AAD9ZU43"/>
<keyword evidence="3" id="KW-1185">Reference proteome</keyword>
<evidence type="ECO:0000313" key="2">
    <source>
        <dbReference type="EMBL" id="KAK3193192.1"/>
    </source>
</evidence>
<name>A0AAD9ZU43_9ROSI</name>
<dbReference type="Gene3D" id="3.60.10.10">
    <property type="entry name" value="Endonuclease/exonuclease/phosphatase"/>
    <property type="match status" value="1"/>
</dbReference>
<dbReference type="EMBL" id="JANJYJ010000008">
    <property type="protein sequence ID" value="KAK3193192.1"/>
    <property type="molecule type" value="Genomic_DNA"/>
</dbReference>
<dbReference type="Proteomes" id="UP001281410">
    <property type="component" value="Unassembled WGS sequence"/>
</dbReference>
<feature type="region of interest" description="Disordered" evidence="1">
    <location>
        <begin position="29"/>
        <end position="48"/>
    </location>
</feature>
<feature type="compositionally biased region" description="Basic and acidic residues" evidence="1">
    <location>
        <begin position="32"/>
        <end position="48"/>
    </location>
</feature>
<gene>
    <name evidence="2" type="ORF">Dsin_024502</name>
</gene>
<proteinExistence type="predicted"/>
<feature type="region of interest" description="Disordered" evidence="1">
    <location>
        <begin position="80"/>
        <end position="99"/>
    </location>
</feature>
<dbReference type="InterPro" id="IPR036691">
    <property type="entry name" value="Endo/exonu/phosph_ase_sf"/>
</dbReference>
<organism evidence="2 3">
    <name type="scientific">Dipteronia sinensis</name>
    <dbReference type="NCBI Taxonomy" id="43782"/>
    <lineage>
        <taxon>Eukaryota</taxon>
        <taxon>Viridiplantae</taxon>
        <taxon>Streptophyta</taxon>
        <taxon>Embryophyta</taxon>
        <taxon>Tracheophyta</taxon>
        <taxon>Spermatophyta</taxon>
        <taxon>Magnoliopsida</taxon>
        <taxon>eudicotyledons</taxon>
        <taxon>Gunneridae</taxon>
        <taxon>Pentapetalae</taxon>
        <taxon>rosids</taxon>
        <taxon>malvids</taxon>
        <taxon>Sapindales</taxon>
        <taxon>Sapindaceae</taxon>
        <taxon>Hippocastanoideae</taxon>
        <taxon>Acereae</taxon>
        <taxon>Dipteronia</taxon>
    </lineage>
</organism>
<evidence type="ECO:0000313" key="3">
    <source>
        <dbReference type="Proteomes" id="UP001281410"/>
    </source>
</evidence>
<dbReference type="PANTHER" id="PTHR33710">
    <property type="entry name" value="BNAC02G09200D PROTEIN"/>
    <property type="match status" value="1"/>
</dbReference>
<reference evidence="2" key="1">
    <citation type="journal article" date="2023" name="Plant J.">
        <title>Genome sequences and population genomics provide insights into the demographic history, inbreeding, and mutation load of two 'living fossil' tree species of Dipteronia.</title>
        <authorList>
            <person name="Feng Y."/>
            <person name="Comes H.P."/>
            <person name="Chen J."/>
            <person name="Zhu S."/>
            <person name="Lu R."/>
            <person name="Zhang X."/>
            <person name="Li P."/>
            <person name="Qiu J."/>
            <person name="Olsen K.M."/>
            <person name="Qiu Y."/>
        </authorList>
    </citation>
    <scope>NUCLEOTIDE SEQUENCE</scope>
    <source>
        <strain evidence="2">NBL</strain>
    </source>
</reference>
<comment type="caution">
    <text evidence="2">The sequence shown here is derived from an EMBL/GenBank/DDBJ whole genome shotgun (WGS) entry which is preliminary data.</text>
</comment>
<dbReference type="PANTHER" id="PTHR33710:SF77">
    <property type="entry name" value="DNASE I-LIKE SUPERFAMILY PROTEIN"/>
    <property type="match status" value="1"/>
</dbReference>
<evidence type="ECO:0000256" key="1">
    <source>
        <dbReference type="SAM" id="MobiDB-lite"/>
    </source>
</evidence>
<sequence>MQADDSGVEDYNLLYGPWLRASSPVKVGNFHGRRDDNKDGGMNENQDKVEENLVVPIPVNYNKKKAVSDTNIMEVESGLEENIESTSKEEGPISESSGGLENQNVMVLKTGKWKQWARDGAKPATGMDSNVQMVQLGFYGHPDVSQRCHSWNLLHRLQRISNLPGLCAGDFYEIVDAYEKLEGGEKPYSQMDGFRSVFDDCGLQDIGFVGPPYIWCNKREGQSMIQERLDRCVCDLRWQDLFRCTFVTHLKFWRLDHRPLLVDIRMMDQRITGIP</sequence>